<dbReference type="PIRSF" id="PIRSF001434">
    <property type="entry name" value="CGS"/>
    <property type="match status" value="1"/>
</dbReference>
<dbReference type="EnsemblMetazoa" id="XM_012204962.1">
    <property type="protein sequence ID" value="XP_012060352.1"/>
    <property type="gene ID" value="LOC105623573"/>
</dbReference>
<protein>
    <recommendedName>
        <fullName evidence="4">cystathionine gamma-lyase</fullName>
        <ecNumber evidence="4">4.4.1.1</ecNumber>
    </recommendedName>
    <alternativeName>
        <fullName evidence="7">Gamma-cystathionase</fullName>
    </alternativeName>
</protein>
<reference evidence="11" key="1">
    <citation type="journal article" date="2011" name="PLoS Genet.">
        <title>The genome sequence of the leaf-cutter ant Atta cephalotes reveals insights into its obligate symbiotic lifestyle.</title>
        <authorList>
            <person name="Suen G."/>
            <person name="Teiling C."/>
            <person name="Li L."/>
            <person name="Holt C."/>
            <person name="Abouheif E."/>
            <person name="Bornberg-Bauer E."/>
            <person name="Bouffard P."/>
            <person name="Caldera E.J."/>
            <person name="Cash E."/>
            <person name="Cavanaugh A."/>
            <person name="Denas O."/>
            <person name="Elhaik E."/>
            <person name="Fave M.J."/>
            <person name="Gadau J."/>
            <person name="Gibson J.D."/>
            <person name="Graur D."/>
            <person name="Grubbs K.J."/>
            <person name="Hagen D.E."/>
            <person name="Harkins T.T."/>
            <person name="Helmkampf M."/>
            <person name="Hu H."/>
            <person name="Johnson B.R."/>
            <person name="Kim J."/>
            <person name="Marsh S.E."/>
            <person name="Moeller J.A."/>
            <person name="Munoz-Torres M.C."/>
            <person name="Murphy M.C."/>
            <person name="Naughton M.C."/>
            <person name="Nigam S."/>
            <person name="Overson R."/>
            <person name="Rajakumar R."/>
            <person name="Reese J.T."/>
            <person name="Scott J.J."/>
            <person name="Smith C.R."/>
            <person name="Tao S."/>
            <person name="Tsutsui N.D."/>
            <person name="Viljakainen L."/>
            <person name="Wissler L."/>
            <person name="Yandell M.D."/>
            <person name="Zimmer F."/>
            <person name="Taylor J."/>
            <person name="Slater S.C."/>
            <person name="Clifton S.W."/>
            <person name="Warren W.C."/>
            <person name="Elsik C.G."/>
            <person name="Smith C.D."/>
            <person name="Weinstock G.M."/>
            <person name="Gerardo N.M."/>
            <person name="Currie C.R."/>
        </authorList>
    </citation>
    <scope>NUCLEOTIDE SEQUENCE [LARGE SCALE GENOMIC DNA]</scope>
</reference>
<evidence type="ECO:0000256" key="1">
    <source>
        <dbReference type="ARBA" id="ARBA00001933"/>
    </source>
</evidence>
<accession>A0A158NS44</accession>
<dbReference type="InterPro" id="IPR015424">
    <property type="entry name" value="PyrdxlP-dep_Trfase"/>
</dbReference>
<comment type="cofactor">
    <cofactor evidence="1 9">
        <name>pyridoxal 5'-phosphate</name>
        <dbReference type="ChEBI" id="CHEBI:597326"/>
    </cofactor>
</comment>
<comment type="similarity">
    <text evidence="3 9">Belongs to the trans-sulfuration enzymes family.</text>
</comment>
<dbReference type="InParanoid" id="A0A158NS44"/>
<evidence type="ECO:0000256" key="5">
    <source>
        <dbReference type="ARBA" id="ARBA00022898"/>
    </source>
</evidence>
<evidence type="ECO:0000256" key="7">
    <source>
        <dbReference type="ARBA" id="ARBA00029853"/>
    </source>
</evidence>
<evidence type="ECO:0000256" key="3">
    <source>
        <dbReference type="ARBA" id="ARBA00009077"/>
    </source>
</evidence>
<dbReference type="InterPro" id="IPR015422">
    <property type="entry name" value="PyrdxlP-dep_Trfase_small"/>
</dbReference>
<gene>
    <name evidence="10" type="primary">105623573</name>
</gene>
<dbReference type="GO" id="GO:0019343">
    <property type="term" value="P:cysteine biosynthetic process via cystathionine"/>
    <property type="evidence" value="ECO:0007669"/>
    <property type="project" value="TreeGrafter"/>
</dbReference>
<dbReference type="GO" id="GO:0005737">
    <property type="term" value="C:cytoplasm"/>
    <property type="evidence" value="ECO:0007669"/>
    <property type="project" value="TreeGrafter"/>
</dbReference>
<evidence type="ECO:0000256" key="8">
    <source>
        <dbReference type="PIRSR" id="PIRSR001434-2"/>
    </source>
</evidence>
<dbReference type="CDD" id="cd00614">
    <property type="entry name" value="CGS_like"/>
    <property type="match status" value="1"/>
</dbReference>
<dbReference type="UniPathway" id="UPA00136">
    <property type="reaction ID" value="UER00202"/>
</dbReference>
<dbReference type="EC" id="4.4.1.1" evidence="4"/>
<keyword evidence="5 8" id="KW-0663">Pyridoxal phosphate</keyword>
<evidence type="ECO:0000256" key="4">
    <source>
        <dbReference type="ARBA" id="ARBA00012085"/>
    </source>
</evidence>
<dbReference type="GO" id="GO:0019346">
    <property type="term" value="P:transsulfuration"/>
    <property type="evidence" value="ECO:0007669"/>
    <property type="project" value="InterPro"/>
</dbReference>
<dbReference type="GO" id="GO:0004123">
    <property type="term" value="F:cystathionine gamma-lyase activity"/>
    <property type="evidence" value="ECO:0007669"/>
    <property type="project" value="TreeGrafter"/>
</dbReference>
<proteinExistence type="inferred from homology"/>
<dbReference type="EMBL" id="ADTU01024466">
    <property type="status" value="NOT_ANNOTATED_CDS"/>
    <property type="molecule type" value="Genomic_DNA"/>
</dbReference>
<keyword evidence="11" id="KW-1185">Reference proteome</keyword>
<dbReference type="Pfam" id="PF01053">
    <property type="entry name" value="Cys_Met_Meta_PP"/>
    <property type="match status" value="1"/>
</dbReference>
<dbReference type="Proteomes" id="UP000005205">
    <property type="component" value="Unassembled WGS sequence"/>
</dbReference>
<dbReference type="STRING" id="12957.A0A158NS44"/>
<name>A0A158NS44_ATTCE</name>
<dbReference type="Gene3D" id="3.90.1150.10">
    <property type="entry name" value="Aspartate Aminotransferase, domain 1"/>
    <property type="match status" value="1"/>
</dbReference>
<dbReference type="FunFam" id="3.40.640.10:FF:000009">
    <property type="entry name" value="Cystathionine gamma-synthase homolog"/>
    <property type="match status" value="1"/>
</dbReference>
<organism evidence="10 11">
    <name type="scientific">Atta cephalotes</name>
    <name type="common">Leafcutter ant</name>
    <dbReference type="NCBI Taxonomy" id="12957"/>
    <lineage>
        <taxon>Eukaryota</taxon>
        <taxon>Metazoa</taxon>
        <taxon>Ecdysozoa</taxon>
        <taxon>Arthropoda</taxon>
        <taxon>Hexapoda</taxon>
        <taxon>Insecta</taxon>
        <taxon>Pterygota</taxon>
        <taxon>Neoptera</taxon>
        <taxon>Endopterygota</taxon>
        <taxon>Hymenoptera</taxon>
        <taxon>Apocrita</taxon>
        <taxon>Aculeata</taxon>
        <taxon>Formicoidea</taxon>
        <taxon>Formicidae</taxon>
        <taxon>Myrmicinae</taxon>
        <taxon>Atta</taxon>
    </lineage>
</organism>
<dbReference type="Gene3D" id="3.40.640.10">
    <property type="entry name" value="Type I PLP-dependent aspartate aminotransferase-like (Major domain)"/>
    <property type="match status" value="1"/>
</dbReference>
<sequence>MTSTEKGFATIAIHAGQDPDQWNHCSIVPPLVMSVSFKQNDPMPTGEYLYGRSGNPTRNVLETCLAALEKGKHAFCFSSGLGTLTAITSLLKAGDHLIVGDDLYGGTNSHIRKCSSRQGMTYNFVDITDIQNIIDAIQPNTKMIWLETPTNPLLKLIDIKAVAESLKSRPDIILVIDNTFLTSYFQKPLDLGADIVMYSLTKYMNGHMDVIMGAAITRRDDLAQKLRSNQIVMGIVPSPFDCALVNRSLKTLELRMEKHMKNGLAVATFLNSHPNVEKVIHPLLSSHPQHQLALTQQTGHSGMVSFYLKGDSKRFLLALKVFILGGSLGGSESLVELPILISHESLPEDMRAKLGITTQLIRLSVGLETEDDLIADLKQALDACQ</sequence>
<evidence type="ECO:0000256" key="9">
    <source>
        <dbReference type="RuleBase" id="RU362118"/>
    </source>
</evidence>
<dbReference type="GO" id="GO:0030170">
    <property type="term" value="F:pyridoxal phosphate binding"/>
    <property type="evidence" value="ECO:0007669"/>
    <property type="project" value="InterPro"/>
</dbReference>
<dbReference type="SUPFAM" id="SSF53383">
    <property type="entry name" value="PLP-dependent transferases"/>
    <property type="match status" value="1"/>
</dbReference>
<dbReference type="AlphaFoldDB" id="A0A158NS44"/>
<evidence type="ECO:0000256" key="6">
    <source>
        <dbReference type="ARBA" id="ARBA00023192"/>
    </source>
</evidence>
<keyword evidence="6" id="KW-0028">Amino-acid biosynthesis</keyword>
<evidence type="ECO:0000313" key="10">
    <source>
        <dbReference type="EnsemblMetazoa" id="XP_012060352.1"/>
    </source>
</evidence>
<dbReference type="KEGG" id="acep:105623573"/>
<dbReference type="PANTHER" id="PTHR11808">
    <property type="entry name" value="TRANS-SULFURATION ENZYME FAMILY MEMBER"/>
    <property type="match status" value="1"/>
</dbReference>
<reference evidence="10" key="2">
    <citation type="submission" date="2016-04" db="UniProtKB">
        <authorList>
            <consortium name="EnsemblMetazoa"/>
        </authorList>
    </citation>
    <scope>IDENTIFICATION</scope>
</reference>
<dbReference type="eggNOG" id="KOG0053">
    <property type="taxonomic scope" value="Eukaryota"/>
</dbReference>
<keyword evidence="6" id="KW-0198">Cysteine biosynthesis</keyword>
<dbReference type="FunCoup" id="A0A158NS44">
    <property type="interactions" value="623"/>
</dbReference>
<dbReference type="PANTHER" id="PTHR11808:SF15">
    <property type="entry name" value="CYSTATHIONINE GAMMA-LYASE"/>
    <property type="match status" value="1"/>
</dbReference>
<comment type="pathway">
    <text evidence="2">Amino-acid biosynthesis; L-cysteine biosynthesis; L-cysteine from L-homocysteine and L-serine: step 2/2.</text>
</comment>
<evidence type="ECO:0000313" key="11">
    <source>
        <dbReference type="Proteomes" id="UP000005205"/>
    </source>
</evidence>
<dbReference type="OrthoDB" id="3512640at2759"/>
<dbReference type="InterPro" id="IPR015421">
    <property type="entry name" value="PyrdxlP-dep_Trfase_major"/>
</dbReference>
<evidence type="ECO:0000256" key="2">
    <source>
        <dbReference type="ARBA" id="ARBA00005038"/>
    </source>
</evidence>
<dbReference type="InterPro" id="IPR000277">
    <property type="entry name" value="Cys/Met-Metab_PyrdxlP-dep_enz"/>
</dbReference>
<feature type="modified residue" description="N6-(pyridoxal phosphate)lysine" evidence="8">
    <location>
        <position position="202"/>
    </location>
</feature>